<dbReference type="AlphaFoldDB" id="A0A6L4WWU2"/>
<proteinExistence type="predicted"/>
<dbReference type="EMBL" id="WFKK01000001">
    <property type="protein sequence ID" value="KAB7891408.1"/>
    <property type="molecule type" value="Genomic_DNA"/>
</dbReference>
<organism evidence="1 2">
    <name type="scientific">Poseidonibacter ostreae</name>
    <dbReference type="NCBI Taxonomy" id="2654171"/>
    <lineage>
        <taxon>Bacteria</taxon>
        <taxon>Pseudomonadati</taxon>
        <taxon>Campylobacterota</taxon>
        <taxon>Epsilonproteobacteria</taxon>
        <taxon>Campylobacterales</taxon>
        <taxon>Arcobacteraceae</taxon>
        <taxon>Poseidonibacter</taxon>
    </lineage>
</organism>
<evidence type="ECO:0000313" key="1">
    <source>
        <dbReference type="EMBL" id="KAB7891408.1"/>
    </source>
</evidence>
<protein>
    <submittedName>
        <fullName evidence="1">Uncharacterized protein</fullName>
    </submittedName>
</protein>
<gene>
    <name evidence="1" type="ORF">GBG19_00800</name>
</gene>
<name>A0A6L4WWU2_9BACT</name>
<dbReference type="Proteomes" id="UP000472839">
    <property type="component" value="Unassembled WGS sequence"/>
</dbReference>
<accession>A0A6L4WWU2</accession>
<evidence type="ECO:0000313" key="2">
    <source>
        <dbReference type="Proteomes" id="UP000472839"/>
    </source>
</evidence>
<dbReference type="RefSeq" id="WP_152279511.1">
    <property type="nucleotide sequence ID" value="NZ_WFKK01000001.1"/>
</dbReference>
<comment type="caution">
    <text evidence="1">The sequence shown here is derived from an EMBL/GenBank/DDBJ whole genome shotgun (WGS) entry which is preliminary data.</text>
</comment>
<sequence>MSNGNGINHLLNTERVISQVLEFLDSDIPSKDIREYLQDEFNQFENKKVLSLDNLESEIIVNSLINELTRIDNSTKKLILDTEIDKHDLNIQLKALKFERGELVNLMNSKYDLGIM</sequence>
<reference evidence="1 2" key="1">
    <citation type="submission" date="2019-10" db="EMBL/GenBank/DDBJ databases">
        <title>Poseidonibacter ostreae sp. nov., isolated from the gut of the Ostrea denselamellosa.</title>
        <authorList>
            <person name="Choi A."/>
        </authorList>
    </citation>
    <scope>NUCLEOTIDE SEQUENCE [LARGE SCALE GENOMIC DNA]</scope>
    <source>
        <strain evidence="1 2">SJOD-M-33</strain>
    </source>
</reference>